<feature type="signal peptide" evidence="2">
    <location>
        <begin position="1"/>
        <end position="22"/>
    </location>
</feature>
<evidence type="ECO:0000256" key="1">
    <source>
        <dbReference type="SAM" id="MobiDB-lite"/>
    </source>
</evidence>
<gene>
    <name evidence="3" type="ORF">THAOC_31665</name>
</gene>
<name>K0RAV7_THAOC</name>
<organism evidence="3 4">
    <name type="scientific">Thalassiosira oceanica</name>
    <name type="common">Marine diatom</name>
    <dbReference type="NCBI Taxonomy" id="159749"/>
    <lineage>
        <taxon>Eukaryota</taxon>
        <taxon>Sar</taxon>
        <taxon>Stramenopiles</taxon>
        <taxon>Ochrophyta</taxon>
        <taxon>Bacillariophyta</taxon>
        <taxon>Coscinodiscophyceae</taxon>
        <taxon>Thalassiosirophycidae</taxon>
        <taxon>Thalassiosirales</taxon>
        <taxon>Thalassiosiraceae</taxon>
        <taxon>Thalassiosira</taxon>
    </lineage>
</organism>
<feature type="region of interest" description="Disordered" evidence="1">
    <location>
        <begin position="25"/>
        <end position="84"/>
    </location>
</feature>
<proteinExistence type="predicted"/>
<feature type="chain" id="PRO_5003839048" description="RxLR effector protein" evidence="2">
    <location>
        <begin position="23"/>
        <end position="84"/>
    </location>
</feature>
<sequence length="84" mass="9056">MNFPLNAIRFLAIVATTAVASAALQPDDRSELTPERQPAAAQQAVEMTGQKVQVQRGGKPGVLQFDEQDQQHGRMAKAKKPKSG</sequence>
<evidence type="ECO:0000256" key="2">
    <source>
        <dbReference type="SAM" id="SignalP"/>
    </source>
</evidence>
<keyword evidence="2" id="KW-0732">Signal</keyword>
<evidence type="ECO:0000313" key="3">
    <source>
        <dbReference type="EMBL" id="EJK49459.1"/>
    </source>
</evidence>
<feature type="non-terminal residue" evidence="3">
    <location>
        <position position="84"/>
    </location>
</feature>
<dbReference type="EMBL" id="AGNL01044777">
    <property type="protein sequence ID" value="EJK49459.1"/>
    <property type="molecule type" value="Genomic_DNA"/>
</dbReference>
<reference evidence="3 4" key="1">
    <citation type="journal article" date="2012" name="Genome Biol.">
        <title>Genome and low-iron response of an oceanic diatom adapted to chronic iron limitation.</title>
        <authorList>
            <person name="Lommer M."/>
            <person name="Specht M."/>
            <person name="Roy A.S."/>
            <person name="Kraemer L."/>
            <person name="Andreson R."/>
            <person name="Gutowska M.A."/>
            <person name="Wolf J."/>
            <person name="Bergner S.V."/>
            <person name="Schilhabel M.B."/>
            <person name="Klostermeier U.C."/>
            <person name="Beiko R.G."/>
            <person name="Rosenstiel P."/>
            <person name="Hippler M."/>
            <person name="Laroche J."/>
        </authorList>
    </citation>
    <scope>NUCLEOTIDE SEQUENCE [LARGE SCALE GENOMIC DNA]</scope>
    <source>
        <strain evidence="3 4">CCMP1005</strain>
    </source>
</reference>
<comment type="caution">
    <text evidence="3">The sequence shown here is derived from an EMBL/GenBank/DDBJ whole genome shotgun (WGS) entry which is preliminary data.</text>
</comment>
<feature type="compositionally biased region" description="Basic residues" evidence="1">
    <location>
        <begin position="74"/>
        <end position="84"/>
    </location>
</feature>
<protein>
    <recommendedName>
        <fullName evidence="5">RxLR effector protein</fullName>
    </recommendedName>
</protein>
<keyword evidence="4" id="KW-1185">Reference proteome</keyword>
<accession>K0RAV7</accession>
<dbReference type="AlphaFoldDB" id="K0RAV7"/>
<evidence type="ECO:0000313" key="4">
    <source>
        <dbReference type="Proteomes" id="UP000266841"/>
    </source>
</evidence>
<dbReference type="Proteomes" id="UP000266841">
    <property type="component" value="Unassembled WGS sequence"/>
</dbReference>
<evidence type="ECO:0008006" key="5">
    <source>
        <dbReference type="Google" id="ProtNLM"/>
    </source>
</evidence>